<dbReference type="Gene3D" id="1.10.357.10">
    <property type="entry name" value="Tetracycline Repressor, domain 2"/>
    <property type="match status" value="1"/>
</dbReference>
<dbReference type="GO" id="GO:0003677">
    <property type="term" value="F:DNA binding"/>
    <property type="evidence" value="ECO:0007669"/>
    <property type="project" value="UniProtKB-UniRule"/>
</dbReference>
<gene>
    <name evidence="4" type="ORF">SAMN02745172_00885</name>
</gene>
<dbReference type="STRING" id="1123029.SAMN02745172_00885"/>
<protein>
    <submittedName>
        <fullName evidence="4">Transcriptional regulator, TetR family</fullName>
    </submittedName>
</protein>
<dbReference type="AlphaFoldDB" id="A0A1M7ZAD1"/>
<dbReference type="EMBL" id="FRXO01000001">
    <property type="protein sequence ID" value="SHO61759.1"/>
    <property type="molecule type" value="Genomic_DNA"/>
</dbReference>
<reference evidence="4 5" key="1">
    <citation type="submission" date="2016-12" db="EMBL/GenBank/DDBJ databases">
        <authorList>
            <person name="Song W.-J."/>
            <person name="Kurnit D.M."/>
        </authorList>
    </citation>
    <scope>NUCLEOTIDE SEQUENCE [LARGE SCALE GENOMIC DNA]</scope>
    <source>
        <strain evidence="4 5">DSM 19599</strain>
    </source>
</reference>
<organism evidence="4 5">
    <name type="scientific">Pseudoxanthobacter soli DSM 19599</name>
    <dbReference type="NCBI Taxonomy" id="1123029"/>
    <lineage>
        <taxon>Bacteria</taxon>
        <taxon>Pseudomonadati</taxon>
        <taxon>Pseudomonadota</taxon>
        <taxon>Alphaproteobacteria</taxon>
        <taxon>Hyphomicrobiales</taxon>
        <taxon>Segnochrobactraceae</taxon>
        <taxon>Pseudoxanthobacter</taxon>
    </lineage>
</organism>
<feature type="DNA-binding region" description="H-T-H motif" evidence="2">
    <location>
        <begin position="34"/>
        <end position="53"/>
    </location>
</feature>
<keyword evidence="5" id="KW-1185">Reference proteome</keyword>
<evidence type="ECO:0000256" key="2">
    <source>
        <dbReference type="PROSITE-ProRule" id="PRU00335"/>
    </source>
</evidence>
<keyword evidence="1 2" id="KW-0238">DNA-binding</keyword>
<feature type="domain" description="HTH tetR-type" evidence="3">
    <location>
        <begin position="13"/>
        <end position="71"/>
    </location>
</feature>
<sequence length="211" mass="23200">MGASRSSRAAQKAKTRTALVEAARALLEAGQQPTLQEIADHAGISRATSYRYYSDLTVLYQEAALSGVVSGVEALKAEFAIARPEAWDEHIELLVVRIVDMMLAHEVLFRSYLHTHIIGEESKVRGKRRRDWLHEAVAPDLAFLPAELAERVLHSLSLLTGVETVIVARDVCDLDDSGIRDLCRWTTRAILKAALEDAGLNAGEHANPRAP</sequence>
<evidence type="ECO:0000313" key="4">
    <source>
        <dbReference type="EMBL" id="SHO61759.1"/>
    </source>
</evidence>
<dbReference type="SUPFAM" id="SSF46689">
    <property type="entry name" value="Homeodomain-like"/>
    <property type="match status" value="1"/>
</dbReference>
<evidence type="ECO:0000259" key="3">
    <source>
        <dbReference type="PROSITE" id="PS50977"/>
    </source>
</evidence>
<dbReference type="OrthoDB" id="3217159at2"/>
<evidence type="ECO:0000313" key="5">
    <source>
        <dbReference type="Proteomes" id="UP000186406"/>
    </source>
</evidence>
<evidence type="ECO:0000256" key="1">
    <source>
        <dbReference type="ARBA" id="ARBA00023125"/>
    </source>
</evidence>
<proteinExistence type="predicted"/>
<dbReference type="InterPro" id="IPR009057">
    <property type="entry name" value="Homeodomain-like_sf"/>
</dbReference>
<dbReference type="RefSeq" id="WP_073625894.1">
    <property type="nucleotide sequence ID" value="NZ_FRXO01000001.1"/>
</dbReference>
<dbReference type="PROSITE" id="PS50977">
    <property type="entry name" value="HTH_TETR_2"/>
    <property type="match status" value="1"/>
</dbReference>
<dbReference type="Proteomes" id="UP000186406">
    <property type="component" value="Unassembled WGS sequence"/>
</dbReference>
<dbReference type="InterPro" id="IPR001647">
    <property type="entry name" value="HTH_TetR"/>
</dbReference>
<name>A0A1M7ZAD1_9HYPH</name>
<accession>A0A1M7ZAD1</accession>